<gene>
    <name evidence="6" type="ORF">CNX65_30010</name>
</gene>
<reference evidence="6" key="1">
    <citation type="submission" date="2017-09" db="EMBL/GenBank/DDBJ databases">
        <title>Complete Genome Sequence of ansamitocin-producing Bacterium Actinosynnema pretiosum X47.</title>
        <authorList>
            <person name="Cao G."/>
            <person name="Zong G."/>
            <person name="Zhong C."/>
            <person name="Fu J."/>
        </authorList>
    </citation>
    <scope>NUCLEOTIDE SEQUENCE [LARGE SCALE GENOMIC DNA]</scope>
    <source>
        <strain evidence="6">X47</strain>
    </source>
</reference>
<dbReference type="GO" id="GO:0016020">
    <property type="term" value="C:membrane"/>
    <property type="evidence" value="ECO:0007669"/>
    <property type="project" value="InterPro"/>
</dbReference>
<dbReference type="Gene3D" id="3.30.450.40">
    <property type="match status" value="2"/>
</dbReference>
<evidence type="ECO:0000259" key="5">
    <source>
        <dbReference type="SMART" id="SM00387"/>
    </source>
</evidence>
<accession>A0A290ZD99</accession>
<name>A0A290ZD99_9PSEU</name>
<evidence type="ECO:0000256" key="3">
    <source>
        <dbReference type="ARBA" id="ARBA00023012"/>
    </source>
</evidence>
<dbReference type="InterPro" id="IPR003594">
    <property type="entry name" value="HATPase_dom"/>
</dbReference>
<proteinExistence type="predicted"/>
<dbReference type="InterPro" id="IPR036890">
    <property type="entry name" value="HATPase_C_sf"/>
</dbReference>
<keyword evidence="2 6" id="KW-0418">Kinase</keyword>
<dbReference type="Gene3D" id="1.20.5.1930">
    <property type="match status" value="1"/>
</dbReference>
<dbReference type="SMART" id="SM00387">
    <property type="entry name" value="HATPase_c"/>
    <property type="match status" value="1"/>
</dbReference>
<keyword evidence="7" id="KW-1185">Reference proteome</keyword>
<evidence type="ECO:0000313" key="7">
    <source>
        <dbReference type="Proteomes" id="UP000218505"/>
    </source>
</evidence>
<dbReference type="Proteomes" id="UP000218505">
    <property type="component" value="Chromosome"/>
</dbReference>
<sequence>MTDNLDPVGDPNATRLEALVGLLTERSAEVVDSQERMRRLLGAVVSLASDLSLPDVLRRLVESSCDLAGARYGALAVVGPDRKLLEFTVGEDGAARQAGAPTSFDPGDPAFLGVPVRVRGEVFGNLYLTDKIGGGGFTEPDREVVEAVAAAAGITIQNARLYEESRQREVWLRASNEVTNALLTGTPDRDALRLVAVRARLAADAVSAAMAMPDADGELHVRVEDGALRGFTVSREGSASREVFTTGRPKVLDELPGHAGRAGPVVIVPLAAGDRVLGVLLVVRGPERSTFDRGDVALVESFARQAALILEFTKAQGAGRRIAVLEDRDRIARDLHDLVVQRLFGLGLGLQGLNGLIEQPVVAERLGEFVSEVDQTIREIRRTIFSLQEPSGVSSLRSQVLAAVQESVRMLGFEPELVVEGAIDSLVPDEVRPDLLATLREALANAARHSGARRVGVRLSVDGAATAVRLVVSDDGKGLPGAGGRHIGGLVNMRARAERWDGVCEVESEEGMGVVIRWSVPLVAA</sequence>
<dbReference type="Pfam" id="PF02518">
    <property type="entry name" value="HATPase_c"/>
    <property type="match status" value="1"/>
</dbReference>
<protein>
    <submittedName>
        <fullName evidence="6">Histidine kinase</fullName>
    </submittedName>
</protein>
<keyword evidence="1" id="KW-0808">Transferase</keyword>
<evidence type="ECO:0000313" key="6">
    <source>
        <dbReference type="EMBL" id="ATE57001.1"/>
    </source>
</evidence>
<dbReference type="SUPFAM" id="SSF55781">
    <property type="entry name" value="GAF domain-like"/>
    <property type="match status" value="2"/>
</dbReference>
<dbReference type="SUPFAM" id="SSF55874">
    <property type="entry name" value="ATPase domain of HSP90 chaperone/DNA topoisomerase II/histidine kinase"/>
    <property type="match status" value="1"/>
</dbReference>
<dbReference type="EMBL" id="CP023445">
    <property type="protein sequence ID" value="ATE57001.1"/>
    <property type="molecule type" value="Genomic_DNA"/>
</dbReference>
<dbReference type="PANTHER" id="PTHR24421:SF56">
    <property type="entry name" value="OXYGEN SENSOR HISTIDINE KINASE RESPONSE REGULATOR DOST"/>
    <property type="match status" value="1"/>
</dbReference>
<organism evidence="6 7">
    <name type="scientific">Actinosynnema pretiosum</name>
    <dbReference type="NCBI Taxonomy" id="42197"/>
    <lineage>
        <taxon>Bacteria</taxon>
        <taxon>Bacillati</taxon>
        <taxon>Actinomycetota</taxon>
        <taxon>Actinomycetes</taxon>
        <taxon>Pseudonocardiales</taxon>
        <taxon>Pseudonocardiaceae</taxon>
        <taxon>Actinosynnema</taxon>
    </lineage>
</organism>
<evidence type="ECO:0000256" key="2">
    <source>
        <dbReference type="ARBA" id="ARBA00022777"/>
    </source>
</evidence>
<dbReference type="Pfam" id="PF07730">
    <property type="entry name" value="HisKA_3"/>
    <property type="match status" value="1"/>
</dbReference>
<dbReference type="InterPro" id="IPR050482">
    <property type="entry name" value="Sensor_HK_TwoCompSys"/>
</dbReference>
<dbReference type="KEGG" id="apre:CNX65_30010"/>
<feature type="domain" description="GAF" evidence="4">
    <location>
        <begin position="187"/>
        <end position="320"/>
    </location>
</feature>
<evidence type="ECO:0000259" key="4">
    <source>
        <dbReference type="SMART" id="SM00065"/>
    </source>
</evidence>
<dbReference type="CDD" id="cd16917">
    <property type="entry name" value="HATPase_UhpB-NarQ-NarX-like"/>
    <property type="match status" value="1"/>
</dbReference>
<dbReference type="InterPro" id="IPR003018">
    <property type="entry name" value="GAF"/>
</dbReference>
<dbReference type="PANTHER" id="PTHR24421">
    <property type="entry name" value="NITRATE/NITRITE SENSOR PROTEIN NARX-RELATED"/>
    <property type="match status" value="1"/>
</dbReference>
<feature type="domain" description="GAF" evidence="4">
    <location>
        <begin position="32"/>
        <end position="166"/>
    </location>
</feature>
<dbReference type="Pfam" id="PF01590">
    <property type="entry name" value="GAF"/>
    <property type="match status" value="2"/>
</dbReference>
<dbReference type="Gene3D" id="3.30.565.10">
    <property type="entry name" value="Histidine kinase-like ATPase, C-terminal domain"/>
    <property type="match status" value="1"/>
</dbReference>
<dbReference type="InterPro" id="IPR011712">
    <property type="entry name" value="Sig_transdc_His_kin_sub3_dim/P"/>
</dbReference>
<feature type="domain" description="Histidine kinase/HSP90-like ATPase" evidence="5">
    <location>
        <begin position="430"/>
        <end position="524"/>
    </location>
</feature>
<dbReference type="InterPro" id="IPR029016">
    <property type="entry name" value="GAF-like_dom_sf"/>
</dbReference>
<dbReference type="AlphaFoldDB" id="A0A290ZD99"/>
<evidence type="ECO:0000256" key="1">
    <source>
        <dbReference type="ARBA" id="ARBA00022679"/>
    </source>
</evidence>
<dbReference type="GO" id="GO:0046983">
    <property type="term" value="F:protein dimerization activity"/>
    <property type="evidence" value="ECO:0007669"/>
    <property type="project" value="InterPro"/>
</dbReference>
<dbReference type="SMART" id="SM00065">
    <property type="entry name" value="GAF"/>
    <property type="match status" value="2"/>
</dbReference>
<keyword evidence="3" id="KW-0902">Two-component regulatory system</keyword>
<dbReference type="GO" id="GO:0000155">
    <property type="term" value="F:phosphorelay sensor kinase activity"/>
    <property type="evidence" value="ECO:0007669"/>
    <property type="project" value="InterPro"/>
</dbReference>